<dbReference type="STRING" id="351675.SAMN05421680_13142"/>
<accession>A0A1I3X3U0</accession>
<dbReference type="Proteomes" id="UP000198919">
    <property type="component" value="Unassembled WGS sequence"/>
</dbReference>
<protein>
    <submittedName>
        <fullName evidence="2">Uncharacterized protein</fullName>
    </submittedName>
</protein>
<gene>
    <name evidence="2" type="ORF">SAMN05421680_13142</name>
    <name evidence="1" type="ORF">Xmau_03594</name>
</gene>
<evidence type="ECO:0000313" key="4">
    <source>
        <dbReference type="Proteomes" id="UP000224607"/>
    </source>
</evidence>
<dbReference type="EMBL" id="FORG01000031">
    <property type="protein sequence ID" value="SFK13989.1"/>
    <property type="molecule type" value="Genomic_DNA"/>
</dbReference>
<evidence type="ECO:0000313" key="2">
    <source>
        <dbReference type="EMBL" id="SFK13989.1"/>
    </source>
</evidence>
<name>A0A1I3X3U0_9GAMM</name>
<reference evidence="1 4" key="3">
    <citation type="journal article" date="2017" name="Nat. Microbiol.">
        <title>Natural product diversity associated with the nematode symbionts Photorhabdus and Xenorhabdus.</title>
        <authorList>
            <person name="Tobias N.J."/>
            <person name="Wolff H."/>
            <person name="Djahanschiri B."/>
            <person name="Grundmann F."/>
            <person name="Kronenwerth M."/>
            <person name="Shi Y.M."/>
            <person name="Simonyi S."/>
            <person name="Grun P."/>
            <person name="Shapiro-Ilan D."/>
            <person name="Pidot S.J."/>
            <person name="Stinear T.P."/>
            <person name="Ebersberger I."/>
            <person name="Bode H.B."/>
        </authorList>
    </citation>
    <scope>NUCLEOTIDE SEQUENCE [LARGE SCALE GENOMIC DNA]</scope>
    <source>
        <strain evidence="1 4">DSM 17908</strain>
    </source>
</reference>
<keyword evidence="4" id="KW-1185">Reference proteome</keyword>
<dbReference type="Proteomes" id="UP000224607">
    <property type="component" value="Unassembled WGS sequence"/>
</dbReference>
<organism evidence="2 3">
    <name type="scientific">Xenorhabdus mauleonii</name>
    <dbReference type="NCBI Taxonomy" id="351675"/>
    <lineage>
        <taxon>Bacteria</taxon>
        <taxon>Pseudomonadati</taxon>
        <taxon>Pseudomonadota</taxon>
        <taxon>Gammaproteobacteria</taxon>
        <taxon>Enterobacterales</taxon>
        <taxon>Morganellaceae</taxon>
        <taxon>Xenorhabdus</taxon>
    </lineage>
</organism>
<dbReference type="EMBL" id="NITY01000017">
    <property type="protein sequence ID" value="PHM38207.1"/>
    <property type="molecule type" value="Genomic_DNA"/>
</dbReference>
<reference evidence="3" key="2">
    <citation type="submission" date="2016-10" db="EMBL/GenBank/DDBJ databases">
        <authorList>
            <person name="Varghese N."/>
            <person name="Submissions S."/>
        </authorList>
    </citation>
    <scope>NUCLEOTIDE SEQUENCE [LARGE SCALE GENOMIC DNA]</scope>
    <source>
        <strain evidence="3">DSM 17908</strain>
    </source>
</reference>
<proteinExistence type="predicted"/>
<reference evidence="2" key="1">
    <citation type="submission" date="2016-10" db="EMBL/GenBank/DDBJ databases">
        <authorList>
            <person name="de Groot N.N."/>
        </authorList>
    </citation>
    <scope>NUCLEOTIDE SEQUENCE [LARGE SCALE GENOMIC DNA]</scope>
    <source>
        <strain evidence="2">DSM 17908</strain>
    </source>
</reference>
<evidence type="ECO:0000313" key="1">
    <source>
        <dbReference type="EMBL" id="PHM38207.1"/>
    </source>
</evidence>
<sequence>MGKVYRLSRWGMGNFMGQWLKVDSQLEERSRIREVSDKMILSLAGETKQ</sequence>
<dbReference type="AlphaFoldDB" id="A0A1I3X3U0"/>
<evidence type="ECO:0000313" key="3">
    <source>
        <dbReference type="Proteomes" id="UP000198919"/>
    </source>
</evidence>